<dbReference type="PANTHER" id="PTHR40111:SF1">
    <property type="entry name" value="CEPHALOSPORIN-C DEACETYLASE"/>
    <property type="match status" value="1"/>
</dbReference>
<dbReference type="SUPFAM" id="SSF53474">
    <property type="entry name" value="alpha/beta-Hydrolases"/>
    <property type="match status" value="1"/>
</dbReference>
<dbReference type="InterPro" id="IPR008391">
    <property type="entry name" value="AXE1_dom"/>
</dbReference>
<protein>
    <submittedName>
        <fullName evidence="2">Acetyl xylan esterase</fullName>
    </submittedName>
</protein>
<keyword evidence="3" id="KW-1185">Reference proteome</keyword>
<dbReference type="GO" id="GO:0005976">
    <property type="term" value="P:polysaccharide metabolic process"/>
    <property type="evidence" value="ECO:0007669"/>
    <property type="project" value="TreeGrafter"/>
</dbReference>
<dbReference type="PANTHER" id="PTHR40111">
    <property type="entry name" value="CEPHALOSPORIN-C DEACETYLASE"/>
    <property type="match status" value="1"/>
</dbReference>
<dbReference type="Proteomes" id="UP000050509">
    <property type="component" value="Unassembled WGS sequence"/>
</dbReference>
<dbReference type="EMBL" id="LJCR01001277">
    <property type="protein sequence ID" value="KPV50654.1"/>
    <property type="molecule type" value="Genomic_DNA"/>
</dbReference>
<feature type="domain" description="Acetyl xylan esterase" evidence="1">
    <location>
        <begin position="1"/>
        <end position="89"/>
    </location>
</feature>
<proteinExistence type="predicted"/>
<evidence type="ECO:0000313" key="3">
    <source>
        <dbReference type="Proteomes" id="UP000050509"/>
    </source>
</evidence>
<name>A0A0P9DL52_9CHLR</name>
<dbReference type="PATRIC" id="fig|186479.3.peg.1209"/>
<comment type="caution">
    <text evidence="2">The sequence shown here is derived from an EMBL/GenBank/DDBJ whole genome shotgun (WGS) entry which is preliminary data.</text>
</comment>
<feature type="non-terminal residue" evidence="2">
    <location>
        <position position="89"/>
    </location>
</feature>
<dbReference type="GO" id="GO:0052689">
    <property type="term" value="F:carboxylic ester hydrolase activity"/>
    <property type="evidence" value="ECO:0007669"/>
    <property type="project" value="TreeGrafter"/>
</dbReference>
<dbReference type="InterPro" id="IPR039069">
    <property type="entry name" value="CE7"/>
</dbReference>
<dbReference type="Pfam" id="PF05448">
    <property type="entry name" value="AXE1"/>
    <property type="match status" value="1"/>
</dbReference>
<dbReference type="AlphaFoldDB" id="A0A0P9DL52"/>
<dbReference type="InterPro" id="IPR029058">
    <property type="entry name" value="AB_hydrolase_fold"/>
</dbReference>
<organism evidence="2 3">
    <name type="scientific">Kouleothrix aurantiaca</name>
    <dbReference type="NCBI Taxonomy" id="186479"/>
    <lineage>
        <taxon>Bacteria</taxon>
        <taxon>Bacillati</taxon>
        <taxon>Chloroflexota</taxon>
        <taxon>Chloroflexia</taxon>
        <taxon>Chloroflexales</taxon>
        <taxon>Roseiflexineae</taxon>
        <taxon>Roseiflexaceae</taxon>
        <taxon>Kouleothrix</taxon>
    </lineage>
</organism>
<reference evidence="2 3" key="1">
    <citation type="submission" date="2015-09" db="EMBL/GenBank/DDBJ databases">
        <title>Draft genome sequence of Kouleothrix aurantiaca JCM 19913.</title>
        <authorList>
            <person name="Hemp J."/>
        </authorList>
    </citation>
    <scope>NUCLEOTIDE SEQUENCE [LARGE SCALE GENOMIC DNA]</scope>
    <source>
        <strain evidence="2 3">COM-B</strain>
    </source>
</reference>
<gene>
    <name evidence="2" type="ORF">SE17_25630</name>
</gene>
<evidence type="ECO:0000259" key="1">
    <source>
        <dbReference type="Pfam" id="PF05448"/>
    </source>
</evidence>
<sequence>MAFFDLSLDQLRAYTPPRDEPADFDAFWRDTLADAERTPLDARFEPFDSGMRLVETFDVTFSGYGGQPIRGWLVLPRARSGPLPCVVEY</sequence>
<evidence type="ECO:0000313" key="2">
    <source>
        <dbReference type="EMBL" id="KPV50654.1"/>
    </source>
</evidence>
<accession>A0A0P9DL52</accession>
<dbReference type="Gene3D" id="3.40.50.1820">
    <property type="entry name" value="alpha/beta hydrolase"/>
    <property type="match status" value="1"/>
</dbReference>